<dbReference type="Pfam" id="PF03631">
    <property type="entry name" value="Virul_fac_BrkB"/>
    <property type="match status" value="1"/>
</dbReference>
<reference evidence="8" key="1">
    <citation type="journal article" date="2004" name="Environ. Microbiol.">
        <title>The genome of Desulfotalea psychrophila, a sulfate-reducing bacterium from permanently cold Arctic sediments.</title>
        <authorList>
            <person name="Rabus R."/>
            <person name="Ruepp A."/>
            <person name="Frickey T."/>
            <person name="Rattei T."/>
            <person name="Fartmann B."/>
            <person name="Stark M."/>
            <person name="Bauer M."/>
            <person name="Zibat A."/>
            <person name="Lombardot T."/>
            <person name="Becker I."/>
            <person name="Amann J."/>
            <person name="Gellner K."/>
            <person name="Teeling H."/>
            <person name="Leuschner W.D."/>
            <person name="Gloeckner F.-O."/>
            <person name="Lupas A.N."/>
            <person name="Amann R."/>
            <person name="Klenk H.-P."/>
        </authorList>
    </citation>
    <scope>NUCLEOTIDE SEQUENCE [LARGE SCALE GENOMIC DNA]</scope>
    <source>
        <strain evidence="8">DSM 12343 / LSv54</strain>
    </source>
</reference>
<feature type="transmembrane region" description="Helical" evidence="6">
    <location>
        <begin position="209"/>
        <end position="231"/>
    </location>
</feature>
<sequence length="410" mass="45430">MQNKILSAQRLQRIGTYLLQQTIIIIISTARGFKQNKLSLRSSALTYTTLLSLVPILAMSTAVVKGLGGGDQLRNVAYSYIQTLEKASPAAAPTDQGSDKSTFTTHLRSAVKQVFDYVDRTNFATLGSFGMAGIILSVILVFSHIETAMNAIWKVHSSRSIMRKLSDYVTLLVLMPISINIAFAASAFLKSPTLNSKIDIFVPFAWLQTLLFQFIPVFFIALTLYVIYLFFPNTKVKNLPAALGALLAGSLWFFVQNIYIGLQIGVGNYNAIYGSFATVPLFLIWMYLGWVFILFGAQFAFAIQNRKSYSLRPDNSSPALQLGAAFDIINLVHKNPLAITEIEGKLTDYSAELIKETITKLHRGTAIHIIEETYLVPTTPRKKISSPAIISIILGQEFENIIEKKTPTPL</sequence>
<dbReference type="PANTHER" id="PTHR30213">
    <property type="entry name" value="INNER MEMBRANE PROTEIN YHJD"/>
    <property type="match status" value="1"/>
</dbReference>
<dbReference type="InterPro" id="IPR017039">
    <property type="entry name" value="Virul_fac_BrkB"/>
</dbReference>
<keyword evidence="3 6" id="KW-0812">Transmembrane</keyword>
<proteinExistence type="predicted"/>
<evidence type="ECO:0000256" key="2">
    <source>
        <dbReference type="ARBA" id="ARBA00022475"/>
    </source>
</evidence>
<keyword evidence="2" id="KW-1003">Cell membrane</keyword>
<dbReference type="HOGENOM" id="CLU_032288_2_0_7"/>
<evidence type="ECO:0000313" key="8">
    <source>
        <dbReference type="Proteomes" id="UP000000602"/>
    </source>
</evidence>
<keyword evidence="8" id="KW-1185">Reference proteome</keyword>
<evidence type="ECO:0000256" key="1">
    <source>
        <dbReference type="ARBA" id="ARBA00004651"/>
    </source>
</evidence>
<organism evidence="7 8">
    <name type="scientific">Desulfotalea psychrophila (strain LSv54 / DSM 12343)</name>
    <dbReference type="NCBI Taxonomy" id="177439"/>
    <lineage>
        <taxon>Bacteria</taxon>
        <taxon>Pseudomonadati</taxon>
        <taxon>Thermodesulfobacteriota</taxon>
        <taxon>Desulfobulbia</taxon>
        <taxon>Desulfobulbales</taxon>
        <taxon>Desulfocapsaceae</taxon>
        <taxon>Desulfotalea</taxon>
    </lineage>
</organism>
<dbReference type="eggNOG" id="COG1295">
    <property type="taxonomic scope" value="Bacteria"/>
</dbReference>
<dbReference type="PANTHER" id="PTHR30213:SF0">
    <property type="entry name" value="UPF0761 MEMBRANE PROTEIN YIHY"/>
    <property type="match status" value="1"/>
</dbReference>
<feature type="transmembrane region" description="Helical" evidence="6">
    <location>
        <begin position="45"/>
        <end position="64"/>
    </location>
</feature>
<comment type="subcellular location">
    <subcellularLocation>
        <location evidence="1">Cell membrane</location>
        <topology evidence="1">Multi-pass membrane protein</topology>
    </subcellularLocation>
</comment>
<keyword evidence="5 6" id="KW-0472">Membrane</keyword>
<feature type="transmembrane region" description="Helical" evidence="6">
    <location>
        <begin position="165"/>
        <end position="189"/>
    </location>
</feature>
<protein>
    <submittedName>
        <fullName evidence="7">Related to ribonuclease BN</fullName>
    </submittedName>
</protein>
<feature type="transmembrane region" description="Helical" evidence="6">
    <location>
        <begin position="123"/>
        <end position="145"/>
    </location>
</feature>
<dbReference type="EMBL" id="CR522870">
    <property type="protein sequence ID" value="CAG37605.1"/>
    <property type="molecule type" value="Genomic_DNA"/>
</dbReference>
<dbReference type="OrthoDB" id="9808671at2"/>
<evidence type="ECO:0000313" key="7">
    <source>
        <dbReference type="EMBL" id="CAG37605.1"/>
    </source>
</evidence>
<dbReference type="NCBIfam" id="TIGR00765">
    <property type="entry name" value="yihY_not_rbn"/>
    <property type="match status" value="1"/>
</dbReference>
<keyword evidence="4 6" id="KW-1133">Transmembrane helix</keyword>
<evidence type="ECO:0000256" key="6">
    <source>
        <dbReference type="SAM" id="Phobius"/>
    </source>
</evidence>
<dbReference type="Proteomes" id="UP000000602">
    <property type="component" value="Chromosome"/>
</dbReference>
<evidence type="ECO:0000256" key="3">
    <source>
        <dbReference type="ARBA" id="ARBA00022692"/>
    </source>
</evidence>
<gene>
    <name evidence="7" type="ordered locus">DP2876</name>
</gene>
<dbReference type="KEGG" id="dps:DP2876"/>
<dbReference type="RefSeq" id="WP_011190117.1">
    <property type="nucleotide sequence ID" value="NC_006138.1"/>
</dbReference>
<dbReference type="GO" id="GO:0005886">
    <property type="term" value="C:plasma membrane"/>
    <property type="evidence" value="ECO:0007669"/>
    <property type="project" value="UniProtKB-SubCell"/>
</dbReference>
<feature type="transmembrane region" description="Helical" evidence="6">
    <location>
        <begin position="243"/>
        <end position="262"/>
    </location>
</feature>
<accession>Q6AJ75</accession>
<name>Q6AJ75_DESPS</name>
<feature type="transmembrane region" description="Helical" evidence="6">
    <location>
        <begin position="282"/>
        <end position="303"/>
    </location>
</feature>
<dbReference type="STRING" id="177439.DP2876"/>
<dbReference type="AlphaFoldDB" id="Q6AJ75"/>
<evidence type="ECO:0000256" key="4">
    <source>
        <dbReference type="ARBA" id="ARBA00022989"/>
    </source>
</evidence>
<evidence type="ECO:0000256" key="5">
    <source>
        <dbReference type="ARBA" id="ARBA00023136"/>
    </source>
</evidence>